<organism evidence="7">
    <name type="scientific">marine sediment metagenome</name>
    <dbReference type="NCBI Taxonomy" id="412755"/>
    <lineage>
        <taxon>unclassified sequences</taxon>
        <taxon>metagenomes</taxon>
        <taxon>ecological metagenomes</taxon>
    </lineage>
</organism>
<comment type="subcellular location">
    <subcellularLocation>
        <location evidence="1">Cell membrane</location>
        <topology evidence="1">Multi-pass membrane protein</topology>
    </subcellularLocation>
</comment>
<keyword evidence="3 6" id="KW-0812">Transmembrane</keyword>
<name>X0WDM4_9ZZZZ</name>
<evidence type="ECO:0000256" key="2">
    <source>
        <dbReference type="ARBA" id="ARBA00022475"/>
    </source>
</evidence>
<dbReference type="Pfam" id="PF03739">
    <property type="entry name" value="LptF_LptG"/>
    <property type="match status" value="1"/>
</dbReference>
<sequence length="235" mass="25605">MKTLDRYIVRNFLISTALWFVVMMSLRIVVDLFVNIDEFGEKTEPFSQTVGNVATYYGANALVYFAKLGGVIIVAGAITSLYVMNRTNELVAMLAAGVSLHRVVWPIILCAMLLGGLIILDQELAIPPLAPYLVRERDEGAGPEAFGVDFATDATGATWLAAKFTPATETMDSPLIAVRKELTSGRKDFNGVASISGTTARHSREPKLDGQPGWIVQEARLDCLAGGRPWRETPN</sequence>
<evidence type="ECO:0008006" key="8">
    <source>
        <dbReference type="Google" id="ProtNLM"/>
    </source>
</evidence>
<evidence type="ECO:0000256" key="5">
    <source>
        <dbReference type="ARBA" id="ARBA00023136"/>
    </source>
</evidence>
<feature type="transmembrane region" description="Helical" evidence="6">
    <location>
        <begin position="56"/>
        <end position="83"/>
    </location>
</feature>
<evidence type="ECO:0000256" key="1">
    <source>
        <dbReference type="ARBA" id="ARBA00004651"/>
    </source>
</evidence>
<proteinExistence type="predicted"/>
<dbReference type="PANTHER" id="PTHR33529">
    <property type="entry name" value="SLR0882 PROTEIN-RELATED"/>
    <property type="match status" value="1"/>
</dbReference>
<keyword evidence="5 6" id="KW-0472">Membrane</keyword>
<comment type="caution">
    <text evidence="7">The sequence shown here is derived from an EMBL/GenBank/DDBJ whole genome shotgun (WGS) entry which is preliminary data.</text>
</comment>
<accession>X0WDM4</accession>
<keyword evidence="4 6" id="KW-1133">Transmembrane helix</keyword>
<dbReference type="EMBL" id="BARS01046301">
    <property type="protein sequence ID" value="GAG28745.1"/>
    <property type="molecule type" value="Genomic_DNA"/>
</dbReference>
<protein>
    <recommendedName>
        <fullName evidence="8">LptF/LptG family permease</fullName>
    </recommendedName>
</protein>
<feature type="non-terminal residue" evidence="7">
    <location>
        <position position="235"/>
    </location>
</feature>
<dbReference type="AlphaFoldDB" id="X0WDM4"/>
<dbReference type="InterPro" id="IPR005495">
    <property type="entry name" value="LptG/LptF_permease"/>
</dbReference>
<evidence type="ECO:0000256" key="3">
    <source>
        <dbReference type="ARBA" id="ARBA00022692"/>
    </source>
</evidence>
<evidence type="ECO:0000256" key="6">
    <source>
        <dbReference type="SAM" id="Phobius"/>
    </source>
</evidence>
<feature type="transmembrane region" description="Helical" evidence="6">
    <location>
        <begin position="12"/>
        <end position="36"/>
    </location>
</feature>
<gene>
    <name evidence="7" type="ORF">S01H1_69709</name>
</gene>
<evidence type="ECO:0000313" key="7">
    <source>
        <dbReference type="EMBL" id="GAG28745.1"/>
    </source>
</evidence>
<dbReference type="GO" id="GO:0043190">
    <property type="term" value="C:ATP-binding cassette (ABC) transporter complex"/>
    <property type="evidence" value="ECO:0007669"/>
    <property type="project" value="TreeGrafter"/>
</dbReference>
<feature type="transmembrane region" description="Helical" evidence="6">
    <location>
        <begin position="103"/>
        <end position="120"/>
    </location>
</feature>
<dbReference type="PANTHER" id="PTHR33529:SF2">
    <property type="entry name" value="LIPOPOLYSACCHARIDE EXPORT SYSTEM PERMEASE PROTEIN LPTG"/>
    <property type="match status" value="1"/>
</dbReference>
<dbReference type="GO" id="GO:0015920">
    <property type="term" value="P:lipopolysaccharide transport"/>
    <property type="evidence" value="ECO:0007669"/>
    <property type="project" value="TreeGrafter"/>
</dbReference>
<keyword evidence="2" id="KW-1003">Cell membrane</keyword>
<reference evidence="7" key="1">
    <citation type="journal article" date="2014" name="Front. Microbiol.">
        <title>High frequency of phylogenetically diverse reductive dehalogenase-homologous genes in deep subseafloor sedimentary metagenomes.</title>
        <authorList>
            <person name="Kawai M."/>
            <person name="Futagami T."/>
            <person name="Toyoda A."/>
            <person name="Takaki Y."/>
            <person name="Nishi S."/>
            <person name="Hori S."/>
            <person name="Arai W."/>
            <person name="Tsubouchi T."/>
            <person name="Morono Y."/>
            <person name="Uchiyama I."/>
            <person name="Ito T."/>
            <person name="Fujiyama A."/>
            <person name="Inagaki F."/>
            <person name="Takami H."/>
        </authorList>
    </citation>
    <scope>NUCLEOTIDE SEQUENCE</scope>
    <source>
        <strain evidence="7">Expedition CK06-06</strain>
    </source>
</reference>
<evidence type="ECO:0000256" key="4">
    <source>
        <dbReference type="ARBA" id="ARBA00022989"/>
    </source>
</evidence>